<organism evidence="11 12">
    <name type="scientific">Vitis vinifera</name>
    <name type="common">Grape</name>
    <dbReference type="NCBI Taxonomy" id="29760"/>
    <lineage>
        <taxon>Eukaryota</taxon>
        <taxon>Viridiplantae</taxon>
        <taxon>Streptophyta</taxon>
        <taxon>Embryophyta</taxon>
        <taxon>Tracheophyta</taxon>
        <taxon>Spermatophyta</taxon>
        <taxon>Magnoliopsida</taxon>
        <taxon>eudicotyledons</taxon>
        <taxon>Gunneridae</taxon>
        <taxon>Pentapetalae</taxon>
        <taxon>rosids</taxon>
        <taxon>Vitales</taxon>
        <taxon>Vitaceae</taxon>
        <taxon>Viteae</taxon>
        <taxon>Vitis</taxon>
    </lineage>
</organism>
<feature type="domain" description="Fe2OG dioxygenase" evidence="10">
    <location>
        <begin position="227"/>
        <end position="327"/>
    </location>
</feature>
<dbReference type="FunFam" id="2.60.120.330:FF:000015">
    <property type="entry name" value="Protein DMR6-LIKE OXYGENASE 1"/>
    <property type="match status" value="1"/>
</dbReference>
<dbReference type="EMBL" id="QGNW01000029">
    <property type="protein sequence ID" value="RVX12046.1"/>
    <property type="molecule type" value="Genomic_DNA"/>
</dbReference>
<evidence type="ECO:0000256" key="8">
    <source>
        <dbReference type="ARBA" id="ARBA00059922"/>
    </source>
</evidence>
<dbReference type="AlphaFoldDB" id="A0A438JSV3"/>
<keyword evidence="4" id="KW-0963">Cytoplasm</keyword>
<name>A0A438JSV3_VITVI</name>
<dbReference type="SUPFAM" id="SSF51197">
    <property type="entry name" value="Clavaminate synthase-like"/>
    <property type="match status" value="1"/>
</dbReference>
<comment type="similarity">
    <text evidence="3 9">Belongs to the iron/ascorbate-dependent oxidoreductase family.</text>
</comment>
<dbReference type="Proteomes" id="UP000288805">
    <property type="component" value="Unassembled WGS sequence"/>
</dbReference>
<evidence type="ECO:0000256" key="2">
    <source>
        <dbReference type="ARBA" id="ARBA00004496"/>
    </source>
</evidence>
<dbReference type="InterPro" id="IPR026992">
    <property type="entry name" value="DIOX_N"/>
</dbReference>
<evidence type="ECO:0000256" key="1">
    <source>
        <dbReference type="ARBA" id="ARBA00004123"/>
    </source>
</evidence>
<proteinExistence type="inferred from homology"/>
<dbReference type="GO" id="GO:0016491">
    <property type="term" value="F:oxidoreductase activity"/>
    <property type="evidence" value="ECO:0007669"/>
    <property type="project" value="UniProtKB-KW"/>
</dbReference>
<evidence type="ECO:0000313" key="12">
    <source>
        <dbReference type="Proteomes" id="UP000288805"/>
    </source>
</evidence>
<keyword evidence="5 9" id="KW-0479">Metal-binding</keyword>
<evidence type="ECO:0000259" key="10">
    <source>
        <dbReference type="PROSITE" id="PS51471"/>
    </source>
</evidence>
<evidence type="ECO:0000256" key="9">
    <source>
        <dbReference type="RuleBase" id="RU003682"/>
    </source>
</evidence>
<evidence type="ECO:0000256" key="4">
    <source>
        <dbReference type="ARBA" id="ARBA00022490"/>
    </source>
</evidence>
<dbReference type="GO" id="GO:0005634">
    <property type="term" value="C:nucleus"/>
    <property type="evidence" value="ECO:0007669"/>
    <property type="project" value="UniProtKB-SubCell"/>
</dbReference>
<dbReference type="OrthoDB" id="288590at2759"/>
<dbReference type="GO" id="GO:0046872">
    <property type="term" value="F:metal ion binding"/>
    <property type="evidence" value="ECO:0007669"/>
    <property type="project" value="UniProtKB-KW"/>
</dbReference>
<reference evidence="11 12" key="1">
    <citation type="journal article" date="2018" name="PLoS Genet.">
        <title>Population sequencing reveals clonal diversity and ancestral inbreeding in the grapevine cultivar Chardonnay.</title>
        <authorList>
            <person name="Roach M.J."/>
            <person name="Johnson D.L."/>
            <person name="Bohlmann J."/>
            <person name="van Vuuren H.J."/>
            <person name="Jones S.J."/>
            <person name="Pretorius I.S."/>
            <person name="Schmidt S.A."/>
            <person name="Borneman A.R."/>
        </authorList>
    </citation>
    <scope>NUCLEOTIDE SEQUENCE [LARGE SCALE GENOMIC DNA]</scope>
    <source>
        <strain evidence="12">cv. Chardonnay</strain>
        <tissue evidence="11">Leaf</tissue>
    </source>
</reference>
<keyword evidence="7" id="KW-0539">Nucleus</keyword>
<dbReference type="Pfam" id="PF03171">
    <property type="entry name" value="2OG-FeII_Oxy"/>
    <property type="match status" value="1"/>
</dbReference>
<sequence length="437" mass="49530">MSPAMGITTESKQENDPLDTHYQNGVKHLCENGISKVPNKYILPVSERPSSDNGVPNAAELSLNLPVIDFAELQGSNRSQVLKSIANACEEYGFFQLVNHGIPSDIISSMIDVSQRFFDLPMEERAKYMSADMCSPVRYGTSFNQTKDGVFCWRDFLKLMCHPLSDVLPHWPSSPVDFRKLAVTYSKETKYLFLTLMEAILESLGLCGDTKKKTGEEDDDILEKFQDGSQLMVVNCYPPCPEPELTLGMPPHSDYGFLTLLLQDDIQGLQIQFKGKWLTVEPLANSFVINIGDHLEIFSNGKYKSVLHRVVVNSTKPRISVASLHSLPFKCMVKPAPSSSAKKIQGITRIQILLAFWTTFLPLFEFNNRDDFIFGQTMNACEFEGFYFILKQSVKLVRCVNPRWRTQEGWIPWYARKSLHSSDLDPDKVRLSWDLVA</sequence>
<protein>
    <submittedName>
        <fullName evidence="11">Protein DMR6-like oxygenase 2</fullName>
    </submittedName>
</protein>
<dbReference type="InterPro" id="IPR027443">
    <property type="entry name" value="IPNS-like_sf"/>
</dbReference>
<keyword evidence="9" id="KW-0560">Oxidoreductase</keyword>
<dbReference type="InterPro" id="IPR044861">
    <property type="entry name" value="IPNS-like_FE2OG_OXY"/>
</dbReference>
<accession>A0A438JSV3</accession>
<comment type="subcellular location">
    <subcellularLocation>
        <location evidence="2">Cytoplasm</location>
    </subcellularLocation>
    <subcellularLocation>
        <location evidence="1">Nucleus</location>
    </subcellularLocation>
</comment>
<comment type="caution">
    <text evidence="11">The sequence shown here is derived from an EMBL/GenBank/DDBJ whole genome shotgun (WGS) entry which is preliminary data.</text>
</comment>
<gene>
    <name evidence="11" type="primary">DLO2_7</name>
    <name evidence="11" type="ORF">CK203_009418</name>
</gene>
<dbReference type="InterPro" id="IPR050295">
    <property type="entry name" value="Plant_2OG-oxidoreductases"/>
</dbReference>
<dbReference type="PROSITE" id="PS51471">
    <property type="entry name" value="FE2OG_OXY"/>
    <property type="match status" value="1"/>
</dbReference>
<dbReference type="PRINTS" id="PR00682">
    <property type="entry name" value="IPNSYNTHASE"/>
</dbReference>
<evidence type="ECO:0000256" key="3">
    <source>
        <dbReference type="ARBA" id="ARBA00008056"/>
    </source>
</evidence>
<evidence type="ECO:0000256" key="6">
    <source>
        <dbReference type="ARBA" id="ARBA00023004"/>
    </source>
</evidence>
<evidence type="ECO:0000256" key="5">
    <source>
        <dbReference type="ARBA" id="ARBA00022723"/>
    </source>
</evidence>
<dbReference type="InterPro" id="IPR005123">
    <property type="entry name" value="Oxoglu/Fe-dep_dioxygenase_dom"/>
</dbReference>
<dbReference type="GO" id="GO:0005737">
    <property type="term" value="C:cytoplasm"/>
    <property type="evidence" value="ECO:0007669"/>
    <property type="project" value="UniProtKB-SubCell"/>
</dbReference>
<dbReference type="Pfam" id="PF14226">
    <property type="entry name" value="DIOX_N"/>
    <property type="match status" value="1"/>
</dbReference>
<evidence type="ECO:0000256" key="7">
    <source>
        <dbReference type="ARBA" id="ARBA00023242"/>
    </source>
</evidence>
<keyword evidence="6 9" id="KW-0408">Iron</keyword>
<dbReference type="Gene3D" id="2.60.120.330">
    <property type="entry name" value="B-lactam Antibiotic, Isopenicillin N Synthase, Chain"/>
    <property type="match status" value="1"/>
</dbReference>
<evidence type="ECO:0000313" key="11">
    <source>
        <dbReference type="EMBL" id="RVX12046.1"/>
    </source>
</evidence>
<comment type="function">
    <text evidence="8">Involved in the regulation of shoot development and salicylic acid (SA) homeostasis.</text>
</comment>
<dbReference type="PANTHER" id="PTHR47991">
    <property type="entry name" value="OXOGLUTARATE/IRON-DEPENDENT DIOXYGENASE"/>
    <property type="match status" value="1"/>
</dbReference>